<protein>
    <submittedName>
        <fullName evidence="2">Uncharacterized protein</fullName>
    </submittedName>
</protein>
<reference evidence="2" key="1">
    <citation type="submission" date="2023-06" db="EMBL/GenBank/DDBJ databases">
        <title>Conoideocrella luteorostrata (Hypocreales: Clavicipitaceae), a potential biocontrol fungus for elongate hemlock scale in United States Christmas tree production areas.</title>
        <authorList>
            <person name="Barrett H."/>
            <person name="Lovett B."/>
            <person name="Macias A.M."/>
            <person name="Stajich J.E."/>
            <person name="Kasson M.T."/>
        </authorList>
    </citation>
    <scope>NUCLEOTIDE SEQUENCE</scope>
    <source>
        <strain evidence="2">ARSEF 14590</strain>
    </source>
</reference>
<sequence length="599" mass="66479">MVLHEQQQHLINTASAADFVRNGRDYEIIPCTLKESAPSWLWRAGISVLLLIIPLAYIVLISIIFYLNGREQSSFGDNVLQILQIASTLWPISFAAVMGPFLKTLALHQAEKGSSLGSLEFLLTSQTTVAAFKNLFARRNIQTWTVGITLAWCISPLGGQAAVRSLSLRPASTSLEIPAAYYPGGNVSDLNLLFETNDGMGFPFMGASAYASRISDMRSAVVASFFGPAVVVSHSNGSSDKFSTAVEALRGTQQAARLGQRDLWRNVRVCLRQQNGGYIKSLSYPNIFFDVFNDTATITDHLSSPLYPMTEPSSKLDLIVAGYCYESPQYPVKLRKCQISTSYIDIQVACTRLSSFSELNCQAERVRHTRDLPIAGNLTALSSSYVMRGIIWEMPFTMASFHEAEPSNLETYLKDPPLLMRRYEGGFLHARPGCFENVSSEVFEARLATALNTFIMAMYSVNILAGLEGTSSENRNKMWYNSTVKWTEYTANVYVLDKAWFSIWLASTLVLFTCAVIGIIIRCIIRAPDFLDSVGGLTRDSPYMDYPQGGSGMSGSDWLQVVKKMKVRICDVQPDDNIGKIALTTDIHGSKLDWERMYS</sequence>
<evidence type="ECO:0000256" key="1">
    <source>
        <dbReference type="SAM" id="Phobius"/>
    </source>
</evidence>
<feature type="transmembrane region" description="Helical" evidence="1">
    <location>
        <begin position="499"/>
        <end position="521"/>
    </location>
</feature>
<keyword evidence="1" id="KW-1133">Transmembrane helix</keyword>
<organism evidence="2 3">
    <name type="scientific">Conoideocrella luteorostrata</name>
    <dbReference type="NCBI Taxonomy" id="1105319"/>
    <lineage>
        <taxon>Eukaryota</taxon>
        <taxon>Fungi</taxon>
        <taxon>Dikarya</taxon>
        <taxon>Ascomycota</taxon>
        <taxon>Pezizomycotina</taxon>
        <taxon>Sordariomycetes</taxon>
        <taxon>Hypocreomycetidae</taxon>
        <taxon>Hypocreales</taxon>
        <taxon>Clavicipitaceae</taxon>
        <taxon>Conoideocrella</taxon>
    </lineage>
</organism>
<name>A0AAJ0CVF1_9HYPO</name>
<feature type="transmembrane region" description="Helical" evidence="1">
    <location>
        <begin position="40"/>
        <end position="67"/>
    </location>
</feature>
<proteinExistence type="predicted"/>
<feature type="transmembrane region" description="Helical" evidence="1">
    <location>
        <begin position="79"/>
        <end position="102"/>
    </location>
</feature>
<dbReference type="Proteomes" id="UP001251528">
    <property type="component" value="Unassembled WGS sequence"/>
</dbReference>
<keyword evidence="3" id="KW-1185">Reference proteome</keyword>
<dbReference type="EMBL" id="JASWJB010000026">
    <property type="protein sequence ID" value="KAK2609172.1"/>
    <property type="molecule type" value="Genomic_DNA"/>
</dbReference>
<comment type="caution">
    <text evidence="2">The sequence shown here is derived from an EMBL/GenBank/DDBJ whole genome shotgun (WGS) entry which is preliminary data.</text>
</comment>
<keyword evidence="1" id="KW-0812">Transmembrane</keyword>
<evidence type="ECO:0000313" key="2">
    <source>
        <dbReference type="EMBL" id="KAK2609172.1"/>
    </source>
</evidence>
<accession>A0AAJ0CVF1</accession>
<gene>
    <name evidence="2" type="ORF">QQS21_002254</name>
</gene>
<dbReference type="AlphaFoldDB" id="A0AAJ0CVF1"/>
<evidence type="ECO:0000313" key="3">
    <source>
        <dbReference type="Proteomes" id="UP001251528"/>
    </source>
</evidence>
<keyword evidence="1" id="KW-0472">Membrane</keyword>